<dbReference type="GO" id="GO:0005634">
    <property type="term" value="C:nucleus"/>
    <property type="evidence" value="ECO:0007669"/>
    <property type="project" value="UniProtKB-SubCell"/>
</dbReference>
<dbReference type="EMBL" id="ADNJ02000005">
    <property type="protein sequence ID" value="EFZ00224.1"/>
    <property type="molecule type" value="Genomic_DNA"/>
</dbReference>
<dbReference type="PANTHER" id="PTHR14401:SF6">
    <property type="entry name" value="CENTROMERE PROTEIN K"/>
    <property type="match status" value="1"/>
</dbReference>
<name>E9EVF2_METRA</name>
<dbReference type="OrthoDB" id="9445768at2759"/>
<keyword evidence="4" id="KW-0158">Chromosome</keyword>
<dbReference type="GO" id="GO:0000070">
    <property type="term" value="P:mitotic sister chromatid segregation"/>
    <property type="evidence" value="ECO:0007669"/>
    <property type="project" value="TreeGrafter"/>
</dbReference>
<organism evidence="9 10">
    <name type="scientific">Metarhizium robertsii (strain ARSEF 23 / ATCC MYA-3075)</name>
    <name type="common">Metarhizium anisopliae (strain ARSEF 23)</name>
    <dbReference type="NCBI Taxonomy" id="655844"/>
    <lineage>
        <taxon>Eukaryota</taxon>
        <taxon>Fungi</taxon>
        <taxon>Dikarya</taxon>
        <taxon>Ascomycota</taxon>
        <taxon>Pezizomycotina</taxon>
        <taxon>Sordariomycetes</taxon>
        <taxon>Hypocreomycetidae</taxon>
        <taxon>Hypocreales</taxon>
        <taxon>Clavicipitaceae</taxon>
        <taxon>Metarhizium</taxon>
    </lineage>
</organism>
<proteinExistence type="inferred from homology"/>
<dbReference type="InterPro" id="IPR020993">
    <property type="entry name" value="Centromere_CenpK"/>
</dbReference>
<keyword evidence="10" id="KW-1185">Reference proteome</keyword>
<evidence type="ECO:0000256" key="1">
    <source>
        <dbReference type="ARBA" id="ARBA00004123"/>
    </source>
</evidence>
<feature type="coiled-coil region" evidence="8">
    <location>
        <begin position="14"/>
        <end position="41"/>
    </location>
</feature>
<evidence type="ECO:0000256" key="3">
    <source>
        <dbReference type="ARBA" id="ARBA00005795"/>
    </source>
</evidence>
<comment type="similarity">
    <text evidence="3">Belongs to the CENP-K/MCM22 family.</text>
</comment>
<dbReference type="GO" id="GO:0051382">
    <property type="term" value="P:kinetochore assembly"/>
    <property type="evidence" value="ECO:0007669"/>
    <property type="project" value="InterPro"/>
</dbReference>
<reference evidence="9 10" key="1">
    <citation type="journal article" date="2011" name="PLoS Genet.">
        <title>Genome sequencing and comparative transcriptomics of the model entomopathogenic fungi Metarhizium anisopliae and M. acridum.</title>
        <authorList>
            <person name="Gao Q."/>
            <person name="Jin K."/>
            <person name="Ying S.H."/>
            <person name="Zhang Y."/>
            <person name="Xiao G."/>
            <person name="Shang Y."/>
            <person name="Duan Z."/>
            <person name="Hu X."/>
            <person name="Xie X.Q."/>
            <person name="Zhou G."/>
            <person name="Peng G."/>
            <person name="Luo Z."/>
            <person name="Huang W."/>
            <person name="Wang B."/>
            <person name="Fang W."/>
            <person name="Wang S."/>
            <person name="Zhong Y."/>
            <person name="Ma L.J."/>
            <person name="St Leger R.J."/>
            <person name="Zhao G.P."/>
            <person name="Pei Y."/>
            <person name="Feng M.G."/>
            <person name="Xia Y."/>
            <person name="Wang C."/>
        </authorList>
    </citation>
    <scope>NUCLEOTIDE SEQUENCE [LARGE SCALE GENOMIC DNA]</scope>
    <source>
        <strain evidence="10">ARSEF 23 / ATCC MYA-3075</strain>
    </source>
</reference>
<feature type="coiled-coil region" evidence="8">
    <location>
        <begin position="171"/>
        <end position="198"/>
    </location>
</feature>
<dbReference type="HOGENOM" id="CLU_048926_0_0_1"/>
<comment type="caution">
    <text evidence="9">The sequence shown here is derived from an EMBL/GenBank/DDBJ whole genome shotgun (WGS) entry which is preliminary data.</text>
</comment>
<evidence type="ECO:0000256" key="4">
    <source>
        <dbReference type="ARBA" id="ARBA00022454"/>
    </source>
</evidence>
<evidence type="ECO:0000313" key="10">
    <source>
        <dbReference type="Proteomes" id="UP000002498"/>
    </source>
</evidence>
<feature type="coiled-coil region" evidence="8">
    <location>
        <begin position="117"/>
        <end position="144"/>
    </location>
</feature>
<dbReference type="GeneID" id="19258287"/>
<sequence length="351" mass="39115">MDDVSRATEADVYAANLSFTLQELQRKVRDHQAKLDKVSFRRVIRAPSTMPSLTLKNHQIRSEQTEVSLSPEDQATVIKTALTNINTTSEPFLPFAGSVLPALLALRRAHQTITESRAYLESHASEAERERKQLESDRTNLKDQHLLTDALTSRIAALRQELVAKAEMRPEDSAREKMDELRAKTKAYDKERKQLMRALLDFIDNQLAPMLAAEELGGPVVGDVMEVDPDDLAAGFNAQGKLKKSKGVGEDKRQRRIDEIWGAAAGRTSGGGGGRVDGEEEIQAAGREMRELTEELSNRLVQAKGDNSASYVVLERESAAARFLVRSKVAQFHPKDANRLRLIDFGRDLEN</sequence>
<dbReference type="RefSeq" id="XP_007820190.1">
    <property type="nucleotide sequence ID" value="XM_007821999.1"/>
</dbReference>
<keyword evidence="6" id="KW-0539">Nucleus</keyword>
<dbReference type="AlphaFoldDB" id="E9EVF2"/>
<keyword evidence="7" id="KW-0137">Centromere</keyword>
<accession>E9EVF2</accession>
<dbReference type="KEGG" id="maj:MAA_04001"/>
<dbReference type="Proteomes" id="UP000002498">
    <property type="component" value="Unassembled WGS sequence"/>
</dbReference>
<dbReference type="GO" id="GO:0000775">
    <property type="term" value="C:chromosome, centromeric region"/>
    <property type="evidence" value="ECO:0007669"/>
    <property type="project" value="UniProtKB-SubCell"/>
</dbReference>
<evidence type="ECO:0000256" key="6">
    <source>
        <dbReference type="ARBA" id="ARBA00023242"/>
    </source>
</evidence>
<evidence type="ECO:0000256" key="5">
    <source>
        <dbReference type="ARBA" id="ARBA00023054"/>
    </source>
</evidence>
<evidence type="ECO:0000256" key="2">
    <source>
        <dbReference type="ARBA" id="ARBA00004584"/>
    </source>
</evidence>
<protein>
    <submittedName>
        <fullName evidence="9">Uncharacterized protein</fullName>
    </submittedName>
</protein>
<evidence type="ECO:0000313" key="9">
    <source>
        <dbReference type="EMBL" id="EFZ00224.1"/>
    </source>
</evidence>
<evidence type="ECO:0000256" key="8">
    <source>
        <dbReference type="SAM" id="Coils"/>
    </source>
</evidence>
<comment type="subcellular location">
    <subcellularLocation>
        <location evidence="2">Chromosome</location>
        <location evidence="2">Centromere</location>
    </subcellularLocation>
    <subcellularLocation>
        <location evidence="1">Nucleus</location>
    </subcellularLocation>
</comment>
<keyword evidence="5 8" id="KW-0175">Coiled coil</keyword>
<evidence type="ECO:0000256" key="7">
    <source>
        <dbReference type="ARBA" id="ARBA00023328"/>
    </source>
</evidence>
<reference evidence="9 10" key="2">
    <citation type="journal article" date="2014" name="Proc. Natl. Acad. Sci. U.S.A.">
        <title>Trajectory and genomic determinants of fungal-pathogen speciation and host adaptation.</title>
        <authorList>
            <person name="Hu X."/>
            <person name="Xiao G."/>
            <person name="Zheng P."/>
            <person name="Shang Y."/>
            <person name="Su Y."/>
            <person name="Zhang X."/>
            <person name="Liu X."/>
            <person name="Zhan S."/>
            <person name="St Leger R.J."/>
            <person name="Wang C."/>
        </authorList>
    </citation>
    <scope>GENOME REANNOTATION</scope>
    <source>
        <strain evidence="10">ARSEF 23 / ATCC MYA-3075</strain>
    </source>
</reference>
<dbReference type="PANTHER" id="PTHR14401">
    <property type="entry name" value="CENTROMERE PROTEIN K"/>
    <property type="match status" value="1"/>
</dbReference>
<gene>
    <name evidence="9" type="ORF">MAA_04001</name>
</gene>